<dbReference type="HOGENOM" id="CLU_221818_0_0_6"/>
<accession>A0A077P8L9</accession>
<protein>
    <submittedName>
        <fullName evidence="1">Uncharacterized protein</fullName>
    </submittedName>
</protein>
<dbReference type="Proteomes" id="UP000028483">
    <property type="component" value="Unassembled WGS sequence"/>
</dbReference>
<comment type="caution">
    <text evidence="1">The sequence shown here is derived from an EMBL/GenBank/DDBJ whole genome shotgun (WGS) entry which is preliminary data.</text>
</comment>
<proteinExistence type="predicted"/>
<sequence>MMKDNYQLITKSYFIGMVIYLKIYF</sequence>
<gene>
    <name evidence="1" type="ORF">XBO1_2550019</name>
</gene>
<organism evidence="1">
    <name type="scientific">Xenorhabdus bovienii str. oregonense</name>
    <dbReference type="NCBI Taxonomy" id="1398202"/>
    <lineage>
        <taxon>Bacteria</taxon>
        <taxon>Pseudomonadati</taxon>
        <taxon>Pseudomonadota</taxon>
        <taxon>Gammaproteobacteria</taxon>
        <taxon>Enterobacterales</taxon>
        <taxon>Morganellaceae</taxon>
        <taxon>Xenorhabdus</taxon>
    </lineage>
</organism>
<reference evidence="1" key="1">
    <citation type="submission" date="2013-07" db="EMBL/GenBank/DDBJ databases">
        <title>Sub-species coevolution in mutualistic symbiosis.</title>
        <authorList>
            <person name="Murfin K."/>
            <person name="Klassen J."/>
            <person name="Lee M."/>
            <person name="Forst S."/>
            <person name="Stock P."/>
            <person name="Goodrich-Blair H."/>
        </authorList>
    </citation>
    <scope>NUCLEOTIDE SEQUENCE [LARGE SCALE GENOMIC DNA]</scope>
    <source>
        <strain evidence="1">Oregonense</strain>
    </source>
</reference>
<evidence type="ECO:0000313" key="1">
    <source>
        <dbReference type="EMBL" id="CDH07179.1"/>
    </source>
</evidence>
<dbReference type="EMBL" id="CBSX010000174">
    <property type="protein sequence ID" value="CDH07179.1"/>
    <property type="molecule type" value="Genomic_DNA"/>
</dbReference>
<name>A0A077P8L9_XENBV</name>
<dbReference type="AlphaFoldDB" id="A0A077P8L9"/>